<dbReference type="EMBL" id="VFON01000001">
    <property type="protein sequence ID" value="TQL42736.1"/>
    <property type="molecule type" value="Genomic_DNA"/>
</dbReference>
<keyword evidence="2" id="KW-1185">Reference proteome</keyword>
<comment type="caution">
    <text evidence="1">The sequence shown here is derived from an EMBL/GenBank/DDBJ whole genome shotgun (WGS) entry which is preliminary data.</text>
</comment>
<evidence type="ECO:0000313" key="1">
    <source>
        <dbReference type="EMBL" id="TQL42736.1"/>
    </source>
</evidence>
<name>A0A542Y3T4_9MICO</name>
<sequence length="219" mass="24759">MGSFTSLLGLAVFALASRTQLDDNTVALVVDPFARRLGFEWRSWGVPNATRNLWSGEPNDDDAAREPITVAVSGEPDDDVAPAPRFDRDEPAWAARIVVGVSEELGDRERQQLAHFLDPDYSARIEDDEPETKFEDIYVSQEHRFSLGAELIFGIGYLSIPVSTGLVDYEEYYALNRDEFEQFRKDPELALPLVEQCRRREQDGRLMQQLPVTNRGVPV</sequence>
<dbReference type="Proteomes" id="UP000319094">
    <property type="component" value="Unassembled WGS sequence"/>
</dbReference>
<accession>A0A542Y3T4</accession>
<gene>
    <name evidence="1" type="ORF">FB468_0741</name>
</gene>
<dbReference type="AlphaFoldDB" id="A0A542Y3T4"/>
<proteinExistence type="predicted"/>
<evidence type="ECO:0000313" key="2">
    <source>
        <dbReference type="Proteomes" id="UP000319094"/>
    </source>
</evidence>
<protein>
    <submittedName>
        <fullName evidence="1">Uncharacterized protein</fullName>
    </submittedName>
</protein>
<reference evidence="1 2" key="1">
    <citation type="submission" date="2019-06" db="EMBL/GenBank/DDBJ databases">
        <title>Sequencing the genomes of 1000 actinobacteria strains.</title>
        <authorList>
            <person name="Klenk H.-P."/>
        </authorList>
    </citation>
    <scope>NUCLEOTIDE SEQUENCE [LARGE SCALE GENOMIC DNA]</scope>
    <source>
        <strain evidence="1 2">DSM 8803</strain>
    </source>
</reference>
<organism evidence="1 2">
    <name type="scientific">Leucobacter komagatae</name>
    <dbReference type="NCBI Taxonomy" id="55969"/>
    <lineage>
        <taxon>Bacteria</taxon>
        <taxon>Bacillati</taxon>
        <taxon>Actinomycetota</taxon>
        <taxon>Actinomycetes</taxon>
        <taxon>Micrococcales</taxon>
        <taxon>Microbacteriaceae</taxon>
        <taxon>Leucobacter</taxon>
    </lineage>
</organism>